<keyword evidence="7" id="KW-0732">Signal</keyword>
<dbReference type="Gene3D" id="2.60.120.10">
    <property type="entry name" value="Jelly Rolls"/>
    <property type="match status" value="1"/>
</dbReference>
<keyword evidence="4" id="KW-0479">Metal-binding</keyword>
<name>A0AAI8VY92_9PEZI</name>
<feature type="chain" id="PRO_5042580922" evidence="7">
    <location>
        <begin position="20"/>
        <end position="300"/>
    </location>
</feature>
<evidence type="ECO:0000256" key="2">
    <source>
        <dbReference type="ARBA" id="ARBA00007456"/>
    </source>
</evidence>
<comment type="caution">
    <text evidence="9">The sequence shown here is derived from an EMBL/GenBank/DDBJ whole genome shotgun (WGS) entry which is preliminary data.</text>
</comment>
<feature type="domain" description="Cupin type-1" evidence="8">
    <location>
        <begin position="119"/>
        <end position="273"/>
    </location>
</feature>
<evidence type="ECO:0000313" key="9">
    <source>
        <dbReference type="EMBL" id="CAJ2512929.1"/>
    </source>
</evidence>
<dbReference type="PANTHER" id="PTHR31238">
    <property type="entry name" value="GERMIN-LIKE PROTEIN SUBFAMILY 3 MEMBER 3"/>
    <property type="match status" value="1"/>
</dbReference>
<feature type="compositionally biased region" description="Low complexity" evidence="6">
    <location>
        <begin position="65"/>
        <end position="80"/>
    </location>
</feature>
<dbReference type="EMBL" id="CAUWAG010000020">
    <property type="protein sequence ID" value="CAJ2512929.1"/>
    <property type="molecule type" value="Genomic_DNA"/>
</dbReference>
<dbReference type="Proteomes" id="UP001295740">
    <property type="component" value="Unassembled WGS sequence"/>
</dbReference>
<dbReference type="GO" id="GO:0005576">
    <property type="term" value="C:extracellular region"/>
    <property type="evidence" value="ECO:0007669"/>
    <property type="project" value="UniProtKB-SubCell"/>
</dbReference>
<dbReference type="InterPro" id="IPR014710">
    <property type="entry name" value="RmlC-like_jellyroll"/>
</dbReference>
<dbReference type="AlphaFoldDB" id="A0AAI8VY92"/>
<accession>A0AAI8VY92</accession>
<dbReference type="InterPro" id="IPR011051">
    <property type="entry name" value="RmlC_Cupin_sf"/>
</dbReference>
<evidence type="ECO:0000256" key="7">
    <source>
        <dbReference type="SAM" id="SignalP"/>
    </source>
</evidence>
<evidence type="ECO:0000259" key="8">
    <source>
        <dbReference type="SMART" id="SM00835"/>
    </source>
</evidence>
<organism evidence="9 10">
    <name type="scientific">Anthostomella pinea</name>
    <dbReference type="NCBI Taxonomy" id="933095"/>
    <lineage>
        <taxon>Eukaryota</taxon>
        <taxon>Fungi</taxon>
        <taxon>Dikarya</taxon>
        <taxon>Ascomycota</taxon>
        <taxon>Pezizomycotina</taxon>
        <taxon>Sordariomycetes</taxon>
        <taxon>Xylariomycetidae</taxon>
        <taxon>Xylariales</taxon>
        <taxon>Xylariaceae</taxon>
        <taxon>Anthostomella</taxon>
    </lineage>
</organism>
<evidence type="ECO:0000313" key="10">
    <source>
        <dbReference type="Proteomes" id="UP001295740"/>
    </source>
</evidence>
<dbReference type="CDD" id="cd02241">
    <property type="entry name" value="cupin_OxOx"/>
    <property type="match status" value="1"/>
</dbReference>
<proteinExistence type="inferred from homology"/>
<evidence type="ECO:0000256" key="1">
    <source>
        <dbReference type="ARBA" id="ARBA00004613"/>
    </source>
</evidence>
<feature type="signal peptide" evidence="7">
    <location>
        <begin position="1"/>
        <end position="19"/>
    </location>
</feature>
<reference evidence="9" key="1">
    <citation type="submission" date="2023-10" db="EMBL/GenBank/DDBJ databases">
        <authorList>
            <person name="Hackl T."/>
        </authorList>
    </citation>
    <scope>NUCLEOTIDE SEQUENCE</scope>
</reference>
<keyword evidence="3" id="KW-0964">Secreted</keyword>
<evidence type="ECO:0000256" key="6">
    <source>
        <dbReference type="SAM" id="MobiDB-lite"/>
    </source>
</evidence>
<feature type="region of interest" description="Disordered" evidence="6">
    <location>
        <begin position="65"/>
        <end position="90"/>
    </location>
</feature>
<dbReference type="GO" id="GO:0030145">
    <property type="term" value="F:manganese ion binding"/>
    <property type="evidence" value="ECO:0007669"/>
    <property type="project" value="InterPro"/>
</dbReference>
<evidence type="ECO:0000256" key="3">
    <source>
        <dbReference type="ARBA" id="ARBA00022525"/>
    </source>
</evidence>
<dbReference type="SMART" id="SM00835">
    <property type="entry name" value="Cupin_1"/>
    <property type="match status" value="1"/>
</dbReference>
<sequence length="300" mass="31552">MLRDATVAAIFAFCSVSSAAPAWSSSMPGTGTYPITSGTAAGSSGAAIATAPIYSNSVTYQQAEQATDSSSTAADTAMATGPPSTPTDLGLTKTQQILLSDSRVDVFNNVLRENKDFVFDFNAKRKFGPGKGGEVVQANRKTFPAITDTAIGMAVGFLGPCGFNTPHVHPRATEFLIVTKGRLVSEMFVENGVRNADGTPRNVINTIEELQATPYYQGALHSQFNPTCDNVTFIGPQSSDDFGANTMAQAFFALGDDTIAAVAGNSIDGAEIDKFRGMLSVNVAEGVQQCLDTCFPKKDQ</sequence>
<keyword evidence="10" id="KW-1185">Reference proteome</keyword>
<comment type="similarity">
    <text evidence="2">Belongs to the germin family.</text>
</comment>
<gene>
    <name evidence="9" type="ORF">KHLLAP_LOCUS13397</name>
</gene>
<keyword evidence="5" id="KW-0464">Manganese</keyword>
<dbReference type="Pfam" id="PF00190">
    <property type="entry name" value="Cupin_1"/>
    <property type="match status" value="1"/>
</dbReference>
<evidence type="ECO:0000256" key="5">
    <source>
        <dbReference type="ARBA" id="ARBA00023211"/>
    </source>
</evidence>
<dbReference type="InterPro" id="IPR001929">
    <property type="entry name" value="Germin"/>
</dbReference>
<dbReference type="SUPFAM" id="SSF51182">
    <property type="entry name" value="RmlC-like cupins"/>
    <property type="match status" value="1"/>
</dbReference>
<dbReference type="InterPro" id="IPR006045">
    <property type="entry name" value="Cupin_1"/>
</dbReference>
<protein>
    <submittedName>
        <fullName evidence="9">Uu.00g010480.m01.CDS01</fullName>
    </submittedName>
</protein>
<comment type="subcellular location">
    <subcellularLocation>
        <location evidence="1">Secreted</location>
    </subcellularLocation>
</comment>
<evidence type="ECO:0000256" key="4">
    <source>
        <dbReference type="ARBA" id="ARBA00022723"/>
    </source>
</evidence>